<keyword evidence="2" id="KW-1185">Reference proteome</keyword>
<evidence type="ECO:0000313" key="1">
    <source>
        <dbReference type="EMBL" id="SNS46000.1"/>
    </source>
</evidence>
<organism evidence="1 2">
    <name type="scientific">Pseudomonas japonica</name>
    <dbReference type="NCBI Taxonomy" id="256466"/>
    <lineage>
        <taxon>Bacteria</taxon>
        <taxon>Pseudomonadati</taxon>
        <taxon>Pseudomonadota</taxon>
        <taxon>Gammaproteobacteria</taxon>
        <taxon>Pseudomonadales</taxon>
        <taxon>Pseudomonadaceae</taxon>
        <taxon>Pseudomonas</taxon>
    </lineage>
</organism>
<dbReference type="STRING" id="1215104.GCA_000730585_00143"/>
<dbReference type="Proteomes" id="UP000198407">
    <property type="component" value="Unassembled WGS sequence"/>
</dbReference>
<dbReference type="EMBL" id="FZOL01000008">
    <property type="protein sequence ID" value="SNS46000.1"/>
    <property type="molecule type" value="Genomic_DNA"/>
</dbReference>
<reference evidence="2" key="1">
    <citation type="submission" date="2017-06" db="EMBL/GenBank/DDBJ databases">
        <authorList>
            <person name="Varghese N."/>
            <person name="Submissions S."/>
        </authorList>
    </citation>
    <scope>NUCLEOTIDE SEQUENCE [LARGE SCALE GENOMIC DNA]</scope>
    <source>
        <strain evidence="2">DSM 22348</strain>
    </source>
</reference>
<accession>A0A239EMM1</accession>
<sequence>MQLWIADGVEQIGLCEQAGFDVTLPSDPTLAWQQRLDLGDAWQADAFVQRHLREASRVHELRGLLARQTLPIHRLSDEQVLQQVANELRFGTLRADRYTWRERVPTRSVAAATVKVVAPLAKPAPVPERVEAVEPEPIATVAPAETPVPVEAPVAAPADDVAQVQEALASMLEKAAQEATPFCEVCEQVKAQQVAAATSAEQARVEAVQDAQAGVLEQAAENGTPFCEICERGA</sequence>
<dbReference type="RefSeq" id="WP_042130439.1">
    <property type="nucleotide sequence ID" value="NZ_FZOL01000008.1"/>
</dbReference>
<gene>
    <name evidence="1" type="ORF">SAMN05444352_10883</name>
</gene>
<dbReference type="OrthoDB" id="7025811at2"/>
<dbReference type="AlphaFoldDB" id="A0A239EMM1"/>
<evidence type="ECO:0000313" key="2">
    <source>
        <dbReference type="Proteomes" id="UP000198407"/>
    </source>
</evidence>
<proteinExistence type="predicted"/>
<protein>
    <submittedName>
        <fullName evidence="1">Uncharacterized protein</fullName>
    </submittedName>
</protein>
<name>A0A239EMM1_9PSED</name>